<keyword evidence="2 5" id="KW-0175">Coiled coil</keyword>
<comment type="caution">
    <text evidence="6">The sequence shown here is derived from an EMBL/GenBank/DDBJ whole genome shotgun (WGS) entry which is preliminary data.</text>
</comment>
<evidence type="ECO:0000256" key="1">
    <source>
        <dbReference type="ARBA" id="ARBA00023017"/>
    </source>
</evidence>
<dbReference type="InterPro" id="IPR019347">
    <property type="entry name" value="Axonemal_dynein_light_chain"/>
</dbReference>
<dbReference type="Pfam" id="PF10211">
    <property type="entry name" value="Ax_dynein_light"/>
    <property type="match status" value="1"/>
</dbReference>
<dbReference type="GO" id="GO:0097546">
    <property type="term" value="C:ciliary base"/>
    <property type="evidence" value="ECO:0007669"/>
    <property type="project" value="TreeGrafter"/>
</dbReference>
<evidence type="ECO:0000313" key="7">
    <source>
        <dbReference type="Proteomes" id="UP000708208"/>
    </source>
</evidence>
<dbReference type="GO" id="GO:0030286">
    <property type="term" value="C:dynein complex"/>
    <property type="evidence" value="ECO:0007669"/>
    <property type="project" value="UniProtKB-KW"/>
</dbReference>
<keyword evidence="1" id="KW-0243">Dynein</keyword>
<reference evidence="6" key="1">
    <citation type="submission" date="2021-06" db="EMBL/GenBank/DDBJ databases">
        <authorList>
            <person name="Hodson N. C."/>
            <person name="Mongue J. A."/>
            <person name="Jaron S. K."/>
        </authorList>
    </citation>
    <scope>NUCLEOTIDE SEQUENCE</scope>
</reference>
<dbReference type="PANTHER" id="PTHR13183">
    <property type="entry name" value="AXONEMAL INNER ARM DYNEIN LIGHT CHAIN 28"/>
    <property type="match status" value="1"/>
</dbReference>
<evidence type="ECO:0000256" key="2">
    <source>
        <dbReference type="ARBA" id="ARBA00023054"/>
    </source>
</evidence>
<evidence type="ECO:0000256" key="4">
    <source>
        <dbReference type="ARBA" id="ARBA00038114"/>
    </source>
</evidence>
<proteinExistence type="inferred from homology"/>
<accession>A0A8J2M155</accession>
<comment type="similarity">
    <text evidence="4">Belongs to the inner dynein arm light chain family.</text>
</comment>
<feature type="coiled-coil region" evidence="5">
    <location>
        <begin position="182"/>
        <end position="255"/>
    </location>
</feature>
<organism evidence="6 7">
    <name type="scientific">Allacma fusca</name>
    <dbReference type="NCBI Taxonomy" id="39272"/>
    <lineage>
        <taxon>Eukaryota</taxon>
        <taxon>Metazoa</taxon>
        <taxon>Ecdysozoa</taxon>
        <taxon>Arthropoda</taxon>
        <taxon>Hexapoda</taxon>
        <taxon>Collembola</taxon>
        <taxon>Symphypleona</taxon>
        <taxon>Sminthuridae</taxon>
        <taxon>Allacma</taxon>
    </lineage>
</organism>
<dbReference type="EMBL" id="CAJVCH010561676">
    <property type="protein sequence ID" value="CAG7831710.1"/>
    <property type="molecule type" value="Genomic_DNA"/>
</dbReference>
<keyword evidence="3" id="KW-0505">Motor protein</keyword>
<dbReference type="OrthoDB" id="273640at2759"/>
<evidence type="ECO:0000256" key="3">
    <source>
        <dbReference type="ARBA" id="ARBA00023175"/>
    </source>
</evidence>
<gene>
    <name evidence="6" type="ORF">AFUS01_LOCUS41437</name>
</gene>
<protein>
    <recommendedName>
        <fullName evidence="8">33 kDa inner dynein arm light chain, axonemal</fullName>
    </recommendedName>
</protein>
<sequence>MSVERLGGSLESSLLVKYEEPIVVATIAIPKKHQQLEWEETGTNADREAICEDTFAHTDETEEILNATVSPKIWEADGKIWRQTISRARGTRLDAVNLQHNLDEVLKDRQALNHGLCPVRRQLYSHCFDEIIRQVTIDNPDRGLLLLRLRDEIQMTLGAYHTLYESAVAHGRHSADTGYYERMELMSQIDQLESNTEITRQRVRELRLEVDHTRRRLREKREMDGKRFAEEVQFIKRANQQLKQETESLIDYAKRPSLIMQ</sequence>
<dbReference type="GO" id="GO:0005930">
    <property type="term" value="C:axoneme"/>
    <property type="evidence" value="ECO:0007669"/>
    <property type="project" value="TreeGrafter"/>
</dbReference>
<evidence type="ECO:0000256" key="5">
    <source>
        <dbReference type="SAM" id="Coils"/>
    </source>
</evidence>
<dbReference type="AlphaFoldDB" id="A0A8J2M155"/>
<dbReference type="GO" id="GO:0045504">
    <property type="term" value="F:dynein heavy chain binding"/>
    <property type="evidence" value="ECO:0007669"/>
    <property type="project" value="TreeGrafter"/>
</dbReference>
<name>A0A8J2M155_9HEXA</name>
<keyword evidence="7" id="KW-1185">Reference proteome</keyword>
<dbReference type="PANTHER" id="PTHR13183:SF0">
    <property type="entry name" value="AXONEMAL DYNEIN LIGHT INTERMEDIATE POLYPEPTIDE 1"/>
    <property type="match status" value="1"/>
</dbReference>
<dbReference type="Proteomes" id="UP000708208">
    <property type="component" value="Unassembled WGS sequence"/>
</dbReference>
<evidence type="ECO:0008006" key="8">
    <source>
        <dbReference type="Google" id="ProtNLM"/>
    </source>
</evidence>
<evidence type="ECO:0000313" key="6">
    <source>
        <dbReference type="EMBL" id="CAG7831710.1"/>
    </source>
</evidence>